<keyword evidence="2" id="KW-1185">Reference proteome</keyword>
<dbReference type="PROSITE" id="PS51257">
    <property type="entry name" value="PROKAR_LIPOPROTEIN"/>
    <property type="match status" value="1"/>
</dbReference>
<protein>
    <recommendedName>
        <fullName evidence="3">Lipoprotein</fullName>
    </recommendedName>
</protein>
<evidence type="ECO:0000313" key="2">
    <source>
        <dbReference type="Proteomes" id="UP000054870"/>
    </source>
</evidence>
<dbReference type="AlphaFoldDB" id="A0A158CW81"/>
<comment type="caution">
    <text evidence="1">The sequence shown here is derived from an EMBL/GenBank/DDBJ whole genome shotgun (WGS) entry which is preliminary data.</text>
</comment>
<accession>A0A158CW81</accession>
<name>A0A158CW81_9BURK</name>
<proteinExistence type="predicted"/>
<sequence length="69" mass="6788">MLKWEGIMLKLFSILMLAVVFSGCVTAPPYSDGAPAYGPGYYAPGPSIGVGVGGGSYGSGVGVGVGVGF</sequence>
<reference evidence="1" key="1">
    <citation type="submission" date="2016-01" db="EMBL/GenBank/DDBJ databases">
        <authorList>
            <person name="Peeters C."/>
        </authorList>
    </citation>
    <scope>NUCLEOTIDE SEQUENCE [LARGE SCALE GENOMIC DNA]</scope>
    <source>
        <strain evidence="1">LMG 29318</strain>
    </source>
</reference>
<dbReference type="Proteomes" id="UP000054870">
    <property type="component" value="Unassembled WGS sequence"/>
</dbReference>
<dbReference type="EMBL" id="FCOF02000042">
    <property type="protein sequence ID" value="SAK86598.1"/>
    <property type="molecule type" value="Genomic_DNA"/>
</dbReference>
<dbReference type="RefSeq" id="WP_374729977.1">
    <property type="nucleotide sequence ID" value="NZ_FCOF02000042.1"/>
</dbReference>
<gene>
    <name evidence="1" type="ORF">AWB75_05858</name>
</gene>
<evidence type="ECO:0008006" key="3">
    <source>
        <dbReference type="Google" id="ProtNLM"/>
    </source>
</evidence>
<organism evidence="1 2">
    <name type="scientific">Caballeronia catudaia</name>
    <dbReference type="NCBI Taxonomy" id="1777136"/>
    <lineage>
        <taxon>Bacteria</taxon>
        <taxon>Pseudomonadati</taxon>
        <taxon>Pseudomonadota</taxon>
        <taxon>Betaproteobacteria</taxon>
        <taxon>Burkholderiales</taxon>
        <taxon>Burkholderiaceae</taxon>
        <taxon>Caballeronia</taxon>
    </lineage>
</organism>
<evidence type="ECO:0000313" key="1">
    <source>
        <dbReference type="EMBL" id="SAK86598.1"/>
    </source>
</evidence>